<dbReference type="Proteomes" id="UP000684084">
    <property type="component" value="Unassembled WGS sequence"/>
</dbReference>
<evidence type="ECO:0000313" key="2">
    <source>
        <dbReference type="Proteomes" id="UP000684084"/>
    </source>
</evidence>
<sequence>MKKCWDLTPENRPNITEFSESIWSVTFKKSEIEEAENYRDSQLSSLNEDKQITTHPQAVYTSRLLNPFTKSLNNHSECLDCAITDNTKQATSLND</sequence>
<protein>
    <recommendedName>
        <fullName evidence="3">Serine-threonine/tyrosine-protein kinase catalytic domain-containing protein</fullName>
    </recommendedName>
</protein>
<evidence type="ECO:0000313" key="1">
    <source>
        <dbReference type="EMBL" id="CAB5384021.1"/>
    </source>
</evidence>
<proteinExistence type="predicted"/>
<name>A0A915ZN24_9GLOM</name>
<accession>A0A915ZN24</accession>
<dbReference type="AlphaFoldDB" id="A0A915ZN24"/>
<reference evidence="1" key="1">
    <citation type="submission" date="2020-05" db="EMBL/GenBank/DDBJ databases">
        <authorList>
            <person name="Rincon C."/>
            <person name="Sanders R I."/>
            <person name="Robbins C."/>
            <person name="Chaturvedi A."/>
        </authorList>
    </citation>
    <scope>NUCLEOTIDE SEQUENCE</scope>
    <source>
        <strain evidence="1">CHB12</strain>
    </source>
</reference>
<evidence type="ECO:0008006" key="3">
    <source>
        <dbReference type="Google" id="ProtNLM"/>
    </source>
</evidence>
<dbReference type="OrthoDB" id="2351165at2759"/>
<gene>
    <name evidence="1" type="ORF">CHRIB12_LOCUS18688</name>
</gene>
<dbReference type="EMBL" id="CAGKOT010000050">
    <property type="protein sequence ID" value="CAB5384021.1"/>
    <property type="molecule type" value="Genomic_DNA"/>
</dbReference>
<comment type="caution">
    <text evidence="1">The sequence shown here is derived from an EMBL/GenBank/DDBJ whole genome shotgun (WGS) entry which is preliminary data.</text>
</comment>
<organism evidence="1 2">
    <name type="scientific">Rhizophagus irregularis</name>
    <dbReference type="NCBI Taxonomy" id="588596"/>
    <lineage>
        <taxon>Eukaryota</taxon>
        <taxon>Fungi</taxon>
        <taxon>Fungi incertae sedis</taxon>
        <taxon>Mucoromycota</taxon>
        <taxon>Glomeromycotina</taxon>
        <taxon>Glomeromycetes</taxon>
        <taxon>Glomerales</taxon>
        <taxon>Glomeraceae</taxon>
        <taxon>Rhizophagus</taxon>
    </lineage>
</organism>